<evidence type="ECO:0000313" key="3">
    <source>
        <dbReference type="EMBL" id="MFB9831038.1"/>
    </source>
</evidence>
<evidence type="ECO:0000313" key="4">
    <source>
        <dbReference type="Proteomes" id="UP001589627"/>
    </source>
</evidence>
<dbReference type="Proteomes" id="UP001589627">
    <property type="component" value="Unassembled WGS sequence"/>
</dbReference>
<gene>
    <name evidence="3" type="ORF">ACFFNX_02400</name>
</gene>
<feature type="signal peptide" evidence="2">
    <location>
        <begin position="1"/>
        <end position="33"/>
    </location>
</feature>
<dbReference type="RefSeq" id="WP_378194310.1">
    <property type="nucleotide sequence ID" value="NZ_JBHLZP010000007.1"/>
</dbReference>
<feature type="chain" id="PRO_5046279291" description="Secreted protein" evidence="2">
    <location>
        <begin position="34"/>
        <end position="94"/>
    </location>
</feature>
<evidence type="ECO:0008006" key="5">
    <source>
        <dbReference type="Google" id="ProtNLM"/>
    </source>
</evidence>
<evidence type="ECO:0000256" key="2">
    <source>
        <dbReference type="SAM" id="SignalP"/>
    </source>
</evidence>
<name>A0ABV5Y7N4_9ACTN</name>
<comment type="caution">
    <text evidence="3">The sequence shown here is derived from an EMBL/GenBank/DDBJ whole genome shotgun (WGS) entry which is preliminary data.</text>
</comment>
<keyword evidence="4" id="KW-1185">Reference proteome</keyword>
<evidence type="ECO:0000256" key="1">
    <source>
        <dbReference type="SAM" id="MobiDB-lite"/>
    </source>
</evidence>
<accession>A0ABV5Y7N4</accession>
<proteinExistence type="predicted"/>
<dbReference type="EMBL" id="JBHLZP010000007">
    <property type="protein sequence ID" value="MFB9831038.1"/>
    <property type="molecule type" value="Genomic_DNA"/>
</dbReference>
<organism evidence="3 4">
    <name type="scientific">Actinoallomurus acaciae</name>
    <dbReference type="NCBI Taxonomy" id="502577"/>
    <lineage>
        <taxon>Bacteria</taxon>
        <taxon>Bacillati</taxon>
        <taxon>Actinomycetota</taxon>
        <taxon>Actinomycetes</taxon>
        <taxon>Streptosporangiales</taxon>
        <taxon>Thermomonosporaceae</taxon>
        <taxon>Actinoallomurus</taxon>
    </lineage>
</organism>
<sequence>MEKKRKSVTASGVAVTAIIVAAAAAGLTQPADASNASANEANPSISISDVSQDALASIGQSALAQAIGRHRDTTVRPMGSFNSAMAPTEHKTVQ</sequence>
<feature type="region of interest" description="Disordered" evidence="1">
    <location>
        <begin position="68"/>
        <end position="94"/>
    </location>
</feature>
<keyword evidence="2" id="KW-0732">Signal</keyword>
<reference evidence="3 4" key="1">
    <citation type="submission" date="2024-09" db="EMBL/GenBank/DDBJ databases">
        <authorList>
            <person name="Sun Q."/>
            <person name="Mori K."/>
        </authorList>
    </citation>
    <scope>NUCLEOTIDE SEQUENCE [LARGE SCALE GENOMIC DNA]</scope>
    <source>
        <strain evidence="3 4">TBRC 0563</strain>
    </source>
</reference>
<protein>
    <recommendedName>
        <fullName evidence="5">Secreted protein</fullName>
    </recommendedName>
</protein>